<dbReference type="GeneID" id="25314211"/>
<keyword evidence="15" id="KW-1185">Reference proteome</keyword>
<evidence type="ECO:0000256" key="6">
    <source>
        <dbReference type="ARBA" id="ARBA00023180"/>
    </source>
</evidence>
<keyword evidence="6" id="KW-0325">Glycoprotein</keyword>
<accession>A0A0F4Z0W2</accession>
<proteinExistence type="inferred from homology"/>
<dbReference type="OrthoDB" id="2123594at2759"/>
<dbReference type="Pfam" id="PF14310">
    <property type="entry name" value="Fn3-like"/>
    <property type="match status" value="1"/>
</dbReference>
<dbReference type="InterPro" id="IPR002772">
    <property type="entry name" value="Glyco_hydro_3_C"/>
</dbReference>
<keyword evidence="9" id="KW-0624">Polysaccharide degradation</keyword>
<sequence>MIFLASPRLLFGATVVVALCQAQLFPNGFSFNPQLTSKKCPRDAKAVERDAFLDQLVANLTVPELVLQMHLMFADNIIGPKSDNGLYDYTMRLAPTAPIGIIHDWYPTNKSQYNDLQRLNSQKARIDIPFLQTGECLHGVGSFKQSMLPQSIGMAASFDTNLVHRVGRAIGTEASSIGIHACFAPVLDLGKDPRWGRVQEAWGEDMVLTSHMGVAYASGLSKNGSLSDPDAVVPVMKHFAAHGSPQAGHNAAPFMGYGVREVLQELLVPFKAAVDLGGVKGVMMAYSELDEVPCSVNPILYQALESWGYDGYVTADDGGLSMLYETHRVTSSVTDTIAQWHNAGGMVQYYDFPLETTVDLVANGTLSKSTLQSLVRRILGVKYDLGLFENRYIADDVDSEAITQSHVPLTLEAAQKSIVLLENRNVTLPLKPKEKGIKRIALVGPFGDTFNYGDYSGQWGGYPVANASTIRQAMSQYLAVNASGTELVSSWGANSWLYNGQYNIPPYHLSANGTSGGLLATYYADTNFTDARFQKLETPSLDWGLYPPNGLPSNNFSVTWEGDLTVPVDAEVDGWLGVAVYANTTAKLYVDGQFLVEAEATPSGNILSNIMPLSYSMANGTMAPPGSAPFTFRKGARHHIRLEYQAWNYVQKFENVNSLNAQVLLFWNLVDRNDPVGKAVDIAKSSDVIVLAVGANWNSDGESGDRATLGLSPNQTALADAIFALEKPVVLVLQGGRPFAIPQYYRQAAAVLNTFFPGQSGGQAISDAIFGITNPGGRVPLSVPYDVGTLPVYYNYKPSYPRDYTDIPYTPIVSSLPLSPLNDQMILTISRVTKQYPFGYGLSYTNFSVSNFRATATSPNSTTTASTNSSFTPTSTITFSVDITNTGDIAGSYVPQVYLLGRVSSITRPVRQLVAFTRVYLSPGETATATMDLDVARYLTVLDRAYQWVVEPGAYTFALMENGGSQASTAMNVTMSCCR</sequence>
<reference evidence="14 15" key="1">
    <citation type="submission" date="2015-04" db="EMBL/GenBank/DDBJ databases">
        <authorList>
            <person name="Heijne W.H."/>
            <person name="Fedorova N.D."/>
            <person name="Nierman W.C."/>
            <person name="Vollebregt A.W."/>
            <person name="Zhao Z."/>
            <person name="Wu L."/>
            <person name="Kumar M."/>
            <person name="Stam H."/>
            <person name="van den Berg M.A."/>
            <person name="Pel H.J."/>
        </authorList>
    </citation>
    <scope>NUCLEOTIDE SEQUENCE [LARGE SCALE GENOMIC DNA]</scope>
    <source>
        <strain evidence="14 15">CBS 393.64</strain>
    </source>
</reference>
<dbReference type="UniPathway" id="UPA00696"/>
<evidence type="ECO:0000256" key="7">
    <source>
        <dbReference type="ARBA" id="ARBA00023277"/>
    </source>
</evidence>
<dbReference type="Proteomes" id="UP000053958">
    <property type="component" value="Unassembled WGS sequence"/>
</dbReference>
<feature type="domain" description="PA14" evidence="13">
    <location>
        <begin position="513"/>
        <end position="682"/>
    </location>
</feature>
<dbReference type="SUPFAM" id="SSF52279">
    <property type="entry name" value="Beta-D-glucan exohydrolase, C-terminal domain"/>
    <property type="match status" value="1"/>
</dbReference>
<evidence type="ECO:0000256" key="11">
    <source>
        <dbReference type="ARBA" id="ARBA00026107"/>
    </source>
</evidence>
<feature type="chain" id="PRO_5002482090" description="xylan 1,4-beta-xylosidase" evidence="12">
    <location>
        <begin position="23"/>
        <end position="979"/>
    </location>
</feature>
<comment type="catalytic activity">
    <reaction evidence="10">
        <text>Hydrolysis of (1-&gt;4)-beta-D-xylans, to remove successive D-xylose residues from the non-reducing termini.</text>
        <dbReference type="EC" id="3.2.1.37"/>
    </reaction>
</comment>
<dbReference type="InterPro" id="IPR011658">
    <property type="entry name" value="PA14_dom"/>
</dbReference>
<dbReference type="InterPro" id="IPR036881">
    <property type="entry name" value="Glyco_hydro_3_C_sf"/>
</dbReference>
<evidence type="ECO:0000256" key="4">
    <source>
        <dbReference type="ARBA" id="ARBA00022729"/>
    </source>
</evidence>
<dbReference type="PRINTS" id="PR00133">
    <property type="entry name" value="GLHYDRLASE3"/>
</dbReference>
<feature type="signal peptide" evidence="12">
    <location>
        <begin position="1"/>
        <end position="22"/>
    </location>
</feature>
<dbReference type="GO" id="GO:0009044">
    <property type="term" value="F:xylan 1,4-beta-xylosidase activity"/>
    <property type="evidence" value="ECO:0007669"/>
    <property type="project" value="UniProtKB-EC"/>
</dbReference>
<dbReference type="Pfam" id="PF01915">
    <property type="entry name" value="Glyco_hydro_3_C"/>
    <property type="match status" value="1"/>
</dbReference>
<evidence type="ECO:0000256" key="9">
    <source>
        <dbReference type="ARBA" id="ARBA00023326"/>
    </source>
</evidence>
<dbReference type="Pfam" id="PF00933">
    <property type="entry name" value="Glyco_hydro_3"/>
    <property type="match status" value="1"/>
</dbReference>
<dbReference type="Gene3D" id="3.20.20.300">
    <property type="entry name" value="Glycoside hydrolase, family 3, N-terminal domain"/>
    <property type="match status" value="1"/>
</dbReference>
<keyword evidence="4 12" id="KW-0732">Signal</keyword>
<evidence type="ECO:0000256" key="2">
    <source>
        <dbReference type="ARBA" id="ARBA00005336"/>
    </source>
</evidence>
<comment type="caution">
    <text evidence="14">The sequence shown here is derived from an EMBL/GenBank/DDBJ whole genome shotgun (WGS) entry which is preliminary data.</text>
</comment>
<keyword evidence="8" id="KW-0326">Glycosidase</keyword>
<evidence type="ECO:0000256" key="10">
    <source>
        <dbReference type="ARBA" id="ARBA00024574"/>
    </source>
</evidence>
<dbReference type="GO" id="GO:0046556">
    <property type="term" value="F:alpha-L-arabinofuranosidase activity"/>
    <property type="evidence" value="ECO:0007669"/>
    <property type="project" value="TreeGrafter"/>
</dbReference>
<dbReference type="InterPro" id="IPR001764">
    <property type="entry name" value="Glyco_hydro_3_N"/>
</dbReference>
<evidence type="ECO:0000256" key="5">
    <source>
        <dbReference type="ARBA" id="ARBA00022801"/>
    </source>
</evidence>
<dbReference type="PROSITE" id="PS51820">
    <property type="entry name" value="PA14"/>
    <property type="match status" value="1"/>
</dbReference>
<keyword evidence="5" id="KW-0378">Hydrolase</keyword>
<evidence type="ECO:0000259" key="13">
    <source>
        <dbReference type="PROSITE" id="PS51820"/>
    </source>
</evidence>
<evidence type="ECO:0000256" key="1">
    <source>
        <dbReference type="ARBA" id="ARBA00004851"/>
    </source>
</evidence>
<dbReference type="EC" id="3.2.1.37" evidence="11"/>
<name>A0A0F4Z0W2_RASE3</name>
<evidence type="ECO:0000313" key="15">
    <source>
        <dbReference type="Proteomes" id="UP000053958"/>
    </source>
</evidence>
<dbReference type="STRING" id="1408163.A0A0F4Z0W2"/>
<dbReference type="GO" id="GO:0030245">
    <property type="term" value="P:cellulose catabolic process"/>
    <property type="evidence" value="ECO:0007669"/>
    <property type="project" value="UniProtKB-UniPathway"/>
</dbReference>
<gene>
    <name evidence="14" type="ORF">T310_1860</name>
</gene>
<evidence type="ECO:0000256" key="8">
    <source>
        <dbReference type="ARBA" id="ARBA00023295"/>
    </source>
</evidence>
<evidence type="ECO:0000256" key="3">
    <source>
        <dbReference type="ARBA" id="ARBA00022651"/>
    </source>
</evidence>
<dbReference type="InterPro" id="IPR037524">
    <property type="entry name" value="PA14/GLEYA"/>
</dbReference>
<dbReference type="GO" id="GO:0045493">
    <property type="term" value="P:xylan catabolic process"/>
    <property type="evidence" value="ECO:0007669"/>
    <property type="project" value="UniProtKB-KW"/>
</dbReference>
<protein>
    <recommendedName>
        <fullName evidence="11">xylan 1,4-beta-xylosidase</fullName>
        <ecNumber evidence="11">3.2.1.37</ecNumber>
    </recommendedName>
</protein>
<dbReference type="AlphaFoldDB" id="A0A0F4Z0W2"/>
<dbReference type="Pfam" id="PF07691">
    <property type="entry name" value="PA14"/>
    <property type="match status" value="1"/>
</dbReference>
<dbReference type="EMBL" id="LASV01000074">
    <property type="protein sequence ID" value="KKA24129.1"/>
    <property type="molecule type" value="Genomic_DNA"/>
</dbReference>
<dbReference type="SUPFAM" id="SSF51445">
    <property type="entry name" value="(Trans)glycosidases"/>
    <property type="match status" value="1"/>
</dbReference>
<dbReference type="GO" id="GO:0031222">
    <property type="term" value="P:arabinan catabolic process"/>
    <property type="evidence" value="ECO:0007669"/>
    <property type="project" value="TreeGrafter"/>
</dbReference>
<dbReference type="Gene3D" id="2.60.40.10">
    <property type="entry name" value="Immunoglobulins"/>
    <property type="match status" value="1"/>
</dbReference>
<dbReference type="InterPro" id="IPR036962">
    <property type="entry name" value="Glyco_hydro_3_N_sf"/>
</dbReference>
<keyword evidence="7" id="KW-0119">Carbohydrate metabolism</keyword>
<keyword evidence="3" id="KW-0858">Xylan degradation</keyword>
<dbReference type="PANTHER" id="PTHR42721">
    <property type="entry name" value="SUGAR HYDROLASE-RELATED"/>
    <property type="match status" value="1"/>
</dbReference>
<comment type="similarity">
    <text evidence="2">Belongs to the glycosyl hydrolase 3 family.</text>
</comment>
<dbReference type="InterPro" id="IPR013783">
    <property type="entry name" value="Ig-like_fold"/>
</dbReference>
<dbReference type="InterPro" id="IPR017853">
    <property type="entry name" value="GH"/>
</dbReference>
<dbReference type="PANTHER" id="PTHR42721:SF3">
    <property type="entry name" value="BETA-D-XYLOSIDASE 5-RELATED"/>
    <property type="match status" value="1"/>
</dbReference>
<comment type="pathway">
    <text evidence="1">Glycan degradation; xylan degradation.</text>
</comment>
<dbReference type="InterPro" id="IPR026891">
    <property type="entry name" value="Fn3-like"/>
</dbReference>
<dbReference type="RefSeq" id="XP_013330741.1">
    <property type="nucleotide sequence ID" value="XM_013475287.1"/>
</dbReference>
<evidence type="ECO:0000313" key="14">
    <source>
        <dbReference type="EMBL" id="KKA24129.1"/>
    </source>
</evidence>
<dbReference type="Gene3D" id="3.40.50.1700">
    <property type="entry name" value="Glycoside hydrolase family 3 C-terminal domain"/>
    <property type="match status" value="2"/>
</dbReference>
<dbReference type="InterPro" id="IPR044993">
    <property type="entry name" value="BXL"/>
</dbReference>
<evidence type="ECO:0000256" key="12">
    <source>
        <dbReference type="SAM" id="SignalP"/>
    </source>
</evidence>
<organism evidence="14 15">
    <name type="scientific">Rasamsonia emersonii (strain ATCC 16479 / CBS 393.64 / IMI 116815)</name>
    <dbReference type="NCBI Taxonomy" id="1408163"/>
    <lineage>
        <taxon>Eukaryota</taxon>
        <taxon>Fungi</taxon>
        <taxon>Dikarya</taxon>
        <taxon>Ascomycota</taxon>
        <taxon>Pezizomycotina</taxon>
        <taxon>Eurotiomycetes</taxon>
        <taxon>Eurotiomycetidae</taxon>
        <taxon>Eurotiales</taxon>
        <taxon>Trichocomaceae</taxon>
        <taxon>Rasamsonia</taxon>
    </lineage>
</organism>
<dbReference type="SMART" id="SM01217">
    <property type="entry name" value="Fn3_like"/>
    <property type="match status" value="1"/>
</dbReference>